<dbReference type="GO" id="GO:0008466">
    <property type="term" value="F:glycogenin glucosyltransferase activity"/>
    <property type="evidence" value="ECO:0007669"/>
    <property type="project" value="UniProtKB-EC"/>
</dbReference>
<feature type="compositionally biased region" description="Polar residues" evidence="14">
    <location>
        <begin position="147"/>
        <end position="156"/>
    </location>
</feature>
<comment type="function">
    <text evidence="13">Self-glucosylating initiator of glycogen synthesis. It catalyzes the formation of a short alpha (1,4)-glucosyl chain covalently attached via a glucose 1-O-tyrosyl linkage to internal tyrosine residues and these chains act as primers for the elongation reaction catalyzed by glycogen synthase.</text>
</comment>
<dbReference type="AlphaFoldDB" id="A0AAV2A7W0"/>
<comment type="similarity">
    <text evidence="9">Belongs to the glycosyltransferase 8 family. Glycogenin subfamily.</text>
</comment>
<evidence type="ECO:0000256" key="4">
    <source>
        <dbReference type="ARBA" id="ARBA00022679"/>
    </source>
</evidence>
<comment type="cofactor">
    <cofactor evidence="1">
        <name>Mn(2+)</name>
        <dbReference type="ChEBI" id="CHEBI:29035"/>
    </cofactor>
</comment>
<evidence type="ECO:0000256" key="8">
    <source>
        <dbReference type="ARBA" id="ARBA00023211"/>
    </source>
</evidence>
<dbReference type="Gene3D" id="3.90.550.10">
    <property type="entry name" value="Spore Coat Polysaccharide Biosynthesis Protein SpsA, Chain A"/>
    <property type="match status" value="1"/>
</dbReference>
<dbReference type="GO" id="GO:0005737">
    <property type="term" value="C:cytoplasm"/>
    <property type="evidence" value="ECO:0007669"/>
    <property type="project" value="UniProtKB-SubCell"/>
</dbReference>
<evidence type="ECO:0000256" key="12">
    <source>
        <dbReference type="ARBA" id="ARBA00052293"/>
    </source>
</evidence>
<dbReference type="InterPro" id="IPR002495">
    <property type="entry name" value="Glyco_trans_8"/>
</dbReference>
<keyword evidence="4" id="KW-0808">Transferase</keyword>
<evidence type="ECO:0000256" key="5">
    <source>
        <dbReference type="ARBA" id="ARBA00022723"/>
    </source>
</evidence>
<feature type="compositionally biased region" description="Basic residues" evidence="14">
    <location>
        <begin position="163"/>
        <end position="175"/>
    </location>
</feature>
<sequence>MADSLKNNISNGIHCKESSEAHKPCFKHAAENLSQKSKPDVSSEAELCNGCSKTMLSYIFLIQDMLDGLARKLSKDEGCCVECLRQESRTTYLPPADSSSNNKDLKSENLIILNGITNGECETLSSVPIAPESKDETKTNQKIKQDVSPTVTNAAEVTSEPKRPRKVSSRRNSRRISREVKENINEVYPESCASRNGWQTDFLYNVSSSIEPKYIPYNQQQEKENISSASLNKKNGSQKDIFVNHKENDLLMNHRSRSNSSDSLPLTPCSTSSFFDNFSPPSKADSERSLENPIFNKAMLDDSVRFEYVSSENSSNCHKSEAEDFAKPDYSIIHSEAEVDDSAKSDYSGIESNSSHCEADIDDSSKSDYSGTESLGREIYRVGMESSKNEKTFDQNAEKWRTLHDSFSDHVAAKDRETSEAFVTICRNNSEALGCLVLGSSLLLSRTSRKLCVLVFDEVDPVFKEPLSYVFHVVQHVRHLKSIDERELEYLKQMNLEKLSIWCIVQFSKCVFLNPDCLILRNCDELFQHEELSAVPDIGWPDCFNSGVFIFAPSVNTLSKLVELSQKQGQNNEGDQMLLNAYFNTWSSDIGKKLSFIYNLTRNASYTYGPAFQRFGHNVKIVQFLGGSKPWEVKFCTQTGQLESDVDIHPKHVRFFSEWINTFKLAVLKLLPQDVYTYAFNQRSVSAEDIGVTLCFPAPCKDFDQKLAKSFHVLPKRRTVSPFYLPSPPLRKTTECNASLLTPICCQLSDMPSVEEAAQKPITNGYIEQDGKINEAQNGKLEEGTVLNDSPFDKCLPGAIIGDYQGMKAWEQGKMDYEGCDSSENIMNRLSFLIHRSV</sequence>
<dbReference type="Pfam" id="PF01501">
    <property type="entry name" value="Glyco_transf_8"/>
    <property type="match status" value="1"/>
</dbReference>
<dbReference type="InterPro" id="IPR050587">
    <property type="entry name" value="GNT1/Glycosyltrans_8"/>
</dbReference>
<name>A0AAV2A7W0_9ARAC</name>
<dbReference type="PANTHER" id="PTHR11183">
    <property type="entry name" value="GLYCOGENIN SUBFAMILY MEMBER"/>
    <property type="match status" value="1"/>
</dbReference>
<comment type="catalytic activity">
    <reaction evidence="12">
        <text>L-tyrosyl-[glycogenin] + UDP-alpha-D-glucose = alpha-D-glucosyl-L-tyrosyl-[glycogenin] + UDP + H(+)</text>
        <dbReference type="Rhea" id="RHEA:23360"/>
        <dbReference type="Rhea" id="RHEA-COMP:14604"/>
        <dbReference type="Rhea" id="RHEA-COMP:14605"/>
        <dbReference type="ChEBI" id="CHEBI:15378"/>
        <dbReference type="ChEBI" id="CHEBI:46858"/>
        <dbReference type="ChEBI" id="CHEBI:58223"/>
        <dbReference type="ChEBI" id="CHEBI:58885"/>
        <dbReference type="ChEBI" id="CHEBI:140573"/>
        <dbReference type="EC" id="2.4.1.186"/>
    </reaction>
</comment>
<dbReference type="EC" id="2.4.1.186" evidence="10"/>
<comment type="caution">
    <text evidence="15">The sequence shown here is derived from an EMBL/GenBank/DDBJ whole genome shotgun (WGS) entry which is preliminary data.</text>
</comment>
<accession>A0AAV2A7W0</accession>
<evidence type="ECO:0000313" key="15">
    <source>
        <dbReference type="EMBL" id="CAL1279449.1"/>
    </source>
</evidence>
<organism evidence="15 16">
    <name type="scientific">Larinioides sclopetarius</name>
    <dbReference type="NCBI Taxonomy" id="280406"/>
    <lineage>
        <taxon>Eukaryota</taxon>
        <taxon>Metazoa</taxon>
        <taxon>Ecdysozoa</taxon>
        <taxon>Arthropoda</taxon>
        <taxon>Chelicerata</taxon>
        <taxon>Arachnida</taxon>
        <taxon>Araneae</taxon>
        <taxon>Araneomorphae</taxon>
        <taxon>Entelegynae</taxon>
        <taxon>Araneoidea</taxon>
        <taxon>Araneidae</taxon>
        <taxon>Larinioides</taxon>
    </lineage>
</organism>
<evidence type="ECO:0000313" key="16">
    <source>
        <dbReference type="Proteomes" id="UP001497382"/>
    </source>
</evidence>
<reference evidence="15 16" key="1">
    <citation type="submission" date="2024-04" db="EMBL/GenBank/DDBJ databases">
        <authorList>
            <person name="Rising A."/>
            <person name="Reimegard J."/>
            <person name="Sonavane S."/>
            <person name="Akerstrom W."/>
            <person name="Nylinder S."/>
            <person name="Hedman E."/>
            <person name="Kallberg Y."/>
        </authorList>
    </citation>
    <scope>NUCLEOTIDE SEQUENCE [LARGE SCALE GENOMIC DNA]</scope>
</reference>
<evidence type="ECO:0000256" key="3">
    <source>
        <dbReference type="ARBA" id="ARBA00022490"/>
    </source>
</evidence>
<keyword evidence="7" id="KW-0325">Glycoprotein</keyword>
<evidence type="ECO:0000256" key="13">
    <source>
        <dbReference type="ARBA" id="ARBA00057883"/>
    </source>
</evidence>
<keyword evidence="3" id="KW-0963">Cytoplasm</keyword>
<evidence type="ECO:0000256" key="1">
    <source>
        <dbReference type="ARBA" id="ARBA00001936"/>
    </source>
</evidence>
<comment type="catalytic activity">
    <reaction evidence="11">
        <text>[1,4-alpha-D-glucosyl](n)-L-tyrosyl-[glycogenin] + UDP-alpha-D-glucose = [1,4-alpha-D-glucosyl](n+1)-L-tyrosyl-[glycogenin] + UDP + H(+)</text>
        <dbReference type="Rhea" id="RHEA:56560"/>
        <dbReference type="Rhea" id="RHEA-COMP:14606"/>
        <dbReference type="Rhea" id="RHEA-COMP:14607"/>
        <dbReference type="ChEBI" id="CHEBI:15378"/>
        <dbReference type="ChEBI" id="CHEBI:58223"/>
        <dbReference type="ChEBI" id="CHEBI:58885"/>
        <dbReference type="ChEBI" id="CHEBI:140574"/>
        <dbReference type="EC" id="2.4.1.186"/>
    </reaction>
</comment>
<evidence type="ECO:0000256" key="2">
    <source>
        <dbReference type="ARBA" id="ARBA00004496"/>
    </source>
</evidence>
<keyword evidence="8" id="KW-0464">Manganese</keyword>
<gene>
    <name evidence="15" type="ORF">LARSCL_LOCUS10365</name>
</gene>
<dbReference type="GO" id="GO:0005978">
    <property type="term" value="P:glycogen biosynthetic process"/>
    <property type="evidence" value="ECO:0007669"/>
    <property type="project" value="UniProtKB-KW"/>
</dbReference>
<protein>
    <recommendedName>
        <fullName evidence="10">glycogenin glucosyltransferase</fullName>
        <ecNumber evidence="10">2.4.1.186</ecNumber>
    </recommendedName>
</protein>
<evidence type="ECO:0000256" key="10">
    <source>
        <dbReference type="ARBA" id="ARBA00038934"/>
    </source>
</evidence>
<keyword evidence="5" id="KW-0479">Metal-binding</keyword>
<evidence type="ECO:0000256" key="7">
    <source>
        <dbReference type="ARBA" id="ARBA00023180"/>
    </source>
</evidence>
<comment type="subcellular location">
    <subcellularLocation>
        <location evidence="2">Cytoplasm</location>
    </subcellularLocation>
</comment>
<evidence type="ECO:0000256" key="14">
    <source>
        <dbReference type="SAM" id="MobiDB-lite"/>
    </source>
</evidence>
<feature type="compositionally biased region" description="Basic and acidic residues" evidence="14">
    <location>
        <begin position="357"/>
        <end position="366"/>
    </location>
</feature>
<dbReference type="InterPro" id="IPR029044">
    <property type="entry name" value="Nucleotide-diphossugar_trans"/>
</dbReference>
<feature type="region of interest" description="Disordered" evidence="14">
    <location>
        <begin position="341"/>
        <end position="372"/>
    </location>
</feature>
<proteinExistence type="inferred from homology"/>
<dbReference type="GO" id="GO:0046872">
    <property type="term" value="F:metal ion binding"/>
    <property type="evidence" value="ECO:0007669"/>
    <property type="project" value="UniProtKB-KW"/>
</dbReference>
<dbReference type="FunFam" id="3.90.550.10:FF:000092">
    <property type="entry name" value="Glycogenin 2"/>
    <property type="match status" value="1"/>
</dbReference>
<evidence type="ECO:0000256" key="11">
    <source>
        <dbReference type="ARBA" id="ARBA00050886"/>
    </source>
</evidence>
<keyword evidence="6" id="KW-0320">Glycogen biosynthesis</keyword>
<feature type="compositionally biased region" description="Basic and acidic residues" evidence="14">
    <location>
        <begin position="132"/>
        <end position="145"/>
    </location>
</feature>
<evidence type="ECO:0000256" key="9">
    <source>
        <dbReference type="ARBA" id="ARBA00038162"/>
    </source>
</evidence>
<keyword evidence="16" id="KW-1185">Reference proteome</keyword>
<dbReference type="SUPFAM" id="SSF53448">
    <property type="entry name" value="Nucleotide-diphospho-sugar transferases"/>
    <property type="match status" value="1"/>
</dbReference>
<dbReference type="EMBL" id="CAXIEN010000122">
    <property type="protein sequence ID" value="CAL1279449.1"/>
    <property type="molecule type" value="Genomic_DNA"/>
</dbReference>
<evidence type="ECO:0000256" key="6">
    <source>
        <dbReference type="ARBA" id="ARBA00023056"/>
    </source>
</evidence>
<dbReference type="Proteomes" id="UP001497382">
    <property type="component" value="Unassembled WGS sequence"/>
</dbReference>
<feature type="region of interest" description="Disordered" evidence="14">
    <location>
        <begin position="130"/>
        <end position="176"/>
    </location>
</feature>